<proteinExistence type="inferred from homology"/>
<name>A0ABW4D2X4_9LACO</name>
<dbReference type="PANTHER" id="PTHR38781">
    <property type="entry name" value="ANTITOXIN DINJ-RELATED"/>
    <property type="match status" value="1"/>
</dbReference>
<comment type="similarity">
    <text evidence="1">Belongs to the RelB/DinJ antitoxin family.</text>
</comment>
<keyword evidence="4" id="KW-1185">Reference proteome</keyword>
<dbReference type="Proteomes" id="UP001597189">
    <property type="component" value="Unassembled WGS sequence"/>
</dbReference>
<dbReference type="InterPro" id="IPR007337">
    <property type="entry name" value="RelB/DinJ"/>
</dbReference>
<organism evidence="3 4">
    <name type="scientific">Levilactobacillus lanxiensis</name>
    <dbReference type="NCBI Taxonomy" id="2799568"/>
    <lineage>
        <taxon>Bacteria</taxon>
        <taxon>Bacillati</taxon>
        <taxon>Bacillota</taxon>
        <taxon>Bacilli</taxon>
        <taxon>Lactobacillales</taxon>
        <taxon>Lactobacillaceae</taxon>
        <taxon>Levilactobacillus</taxon>
    </lineage>
</organism>
<dbReference type="EMBL" id="JBHTOD010000001">
    <property type="protein sequence ID" value="MFD1454303.1"/>
    <property type="molecule type" value="Genomic_DNA"/>
</dbReference>
<protein>
    <submittedName>
        <fullName evidence="3">Type II toxin-antitoxin system RelB/DinJ family antitoxin</fullName>
    </submittedName>
</protein>
<evidence type="ECO:0000256" key="1">
    <source>
        <dbReference type="ARBA" id="ARBA00010562"/>
    </source>
</evidence>
<dbReference type="InterPro" id="IPR013321">
    <property type="entry name" value="Arc_rbn_hlx_hlx"/>
</dbReference>
<evidence type="ECO:0000313" key="4">
    <source>
        <dbReference type="Proteomes" id="UP001597189"/>
    </source>
</evidence>
<comment type="caution">
    <text evidence="3">The sequence shown here is derived from an EMBL/GenBank/DDBJ whole genome shotgun (WGS) entry which is preliminary data.</text>
</comment>
<dbReference type="Gene3D" id="1.10.1220.10">
    <property type="entry name" value="Met repressor-like"/>
    <property type="match status" value="1"/>
</dbReference>
<dbReference type="RefSeq" id="WP_203642452.1">
    <property type="nucleotide sequence ID" value="NZ_BOLN01000001.1"/>
</dbReference>
<evidence type="ECO:0000256" key="2">
    <source>
        <dbReference type="ARBA" id="ARBA00022649"/>
    </source>
</evidence>
<accession>A0ABW4D2X4</accession>
<dbReference type="NCBIfam" id="TIGR02384">
    <property type="entry name" value="RelB_DinJ"/>
    <property type="match status" value="1"/>
</dbReference>
<dbReference type="Pfam" id="PF04221">
    <property type="entry name" value="RelB"/>
    <property type="match status" value="1"/>
</dbReference>
<gene>
    <name evidence="3" type="ORF">ACFQ44_01250</name>
</gene>
<dbReference type="PANTHER" id="PTHR38781:SF1">
    <property type="entry name" value="ANTITOXIN DINJ-RELATED"/>
    <property type="match status" value="1"/>
</dbReference>
<sequence>MKNMEKDRISIRVDHDRKEAAQSILDDLGLDLGTAINMFLAQTVREQALPFRPAKHPSALKQALDDVKNGDVTTFDSEKDFYKYLNEQED</sequence>
<evidence type="ECO:0000313" key="3">
    <source>
        <dbReference type="EMBL" id="MFD1454303.1"/>
    </source>
</evidence>
<keyword evidence="2" id="KW-1277">Toxin-antitoxin system</keyword>
<reference evidence="4" key="1">
    <citation type="journal article" date="2019" name="Int. J. Syst. Evol. Microbiol.">
        <title>The Global Catalogue of Microorganisms (GCM) 10K type strain sequencing project: providing services to taxonomists for standard genome sequencing and annotation.</title>
        <authorList>
            <consortium name="The Broad Institute Genomics Platform"/>
            <consortium name="The Broad Institute Genome Sequencing Center for Infectious Disease"/>
            <person name="Wu L."/>
            <person name="Ma J."/>
        </authorList>
    </citation>
    <scope>NUCLEOTIDE SEQUENCE [LARGE SCALE GENOMIC DNA]</scope>
    <source>
        <strain evidence="4">CCM 8979</strain>
    </source>
</reference>